<name>A0A0N5AZY0_9BILA</name>
<evidence type="ECO:0000313" key="2">
    <source>
        <dbReference type="Proteomes" id="UP000046393"/>
    </source>
</evidence>
<keyword evidence="2" id="KW-1185">Reference proteome</keyword>
<proteinExistence type="predicted"/>
<sequence>MADINASEKRNYSSRRIMGNYTRTWKNHLLRLTIFQNSAPDPTNLIVTTTRPEEQQLAQNDGVDQESTESLNSSQKLKPVPDPQVSPE</sequence>
<dbReference type="WBParaSite" id="SMUV_0001056301-mRNA-1">
    <property type="protein sequence ID" value="SMUV_0001056301-mRNA-1"/>
    <property type="gene ID" value="SMUV_0001056301"/>
</dbReference>
<evidence type="ECO:0000313" key="3">
    <source>
        <dbReference type="WBParaSite" id="SMUV_0001056301-mRNA-1"/>
    </source>
</evidence>
<organism evidence="2 3">
    <name type="scientific">Syphacia muris</name>
    <dbReference type="NCBI Taxonomy" id="451379"/>
    <lineage>
        <taxon>Eukaryota</taxon>
        <taxon>Metazoa</taxon>
        <taxon>Ecdysozoa</taxon>
        <taxon>Nematoda</taxon>
        <taxon>Chromadorea</taxon>
        <taxon>Rhabditida</taxon>
        <taxon>Spirurina</taxon>
        <taxon>Oxyuridomorpha</taxon>
        <taxon>Oxyuroidea</taxon>
        <taxon>Oxyuridae</taxon>
        <taxon>Syphacia</taxon>
    </lineage>
</organism>
<dbReference type="Proteomes" id="UP000046393">
    <property type="component" value="Unplaced"/>
</dbReference>
<reference evidence="3" key="1">
    <citation type="submission" date="2017-02" db="UniProtKB">
        <authorList>
            <consortium name="WormBaseParasite"/>
        </authorList>
    </citation>
    <scope>IDENTIFICATION</scope>
</reference>
<dbReference type="AlphaFoldDB" id="A0A0N5AZY0"/>
<protein>
    <submittedName>
        <fullName evidence="3">Uncharacterized protein</fullName>
    </submittedName>
</protein>
<accession>A0A0N5AZY0</accession>
<evidence type="ECO:0000256" key="1">
    <source>
        <dbReference type="SAM" id="MobiDB-lite"/>
    </source>
</evidence>
<feature type="region of interest" description="Disordered" evidence="1">
    <location>
        <begin position="53"/>
        <end position="88"/>
    </location>
</feature>